<dbReference type="AlphaFoldDB" id="A0A1T5B0A8"/>
<keyword evidence="1" id="KW-1003">Cell membrane</keyword>
<evidence type="ECO:0000313" key="2">
    <source>
        <dbReference type="EMBL" id="SKB40313.1"/>
    </source>
</evidence>
<dbReference type="Pfam" id="PF02104">
    <property type="entry name" value="SURF1"/>
    <property type="match status" value="1"/>
</dbReference>
<dbReference type="Proteomes" id="UP000189818">
    <property type="component" value="Unassembled WGS sequence"/>
</dbReference>
<sequence>MRRLPLLPTLIVALAIAAMVALGIWQIRRAHWKDGLLASYRASRNAPDLYGVPPGADPDAIAFRHAHVLCRVTTKETLLGGTDASGRTGFRTIVGCALIDGRVIMADLGWRAIDARPVLPAVGTRIEGRGLLIPDEVLARRVLGKTAGAVPLLLVLDGGVQGLSPSVPPSIETIPNNHISYAVQWFLFAGVALVIYALALYRRSMPNRRR</sequence>
<reference evidence="3" key="1">
    <citation type="submission" date="2017-02" db="EMBL/GenBank/DDBJ databases">
        <authorList>
            <person name="Varghese N."/>
            <person name="Submissions S."/>
        </authorList>
    </citation>
    <scope>NUCLEOTIDE SEQUENCE [LARGE SCALE GENOMIC DNA]</scope>
    <source>
        <strain evidence="3">UM2</strain>
    </source>
</reference>
<dbReference type="STRING" id="439228.SAMN06295920_102344"/>
<organism evidence="2 3">
    <name type="scientific">Rhizorhabdus histidinilytica</name>
    <dbReference type="NCBI Taxonomy" id="439228"/>
    <lineage>
        <taxon>Bacteria</taxon>
        <taxon>Pseudomonadati</taxon>
        <taxon>Pseudomonadota</taxon>
        <taxon>Alphaproteobacteria</taxon>
        <taxon>Sphingomonadales</taxon>
        <taxon>Sphingomonadaceae</taxon>
        <taxon>Rhizorhabdus</taxon>
    </lineage>
</organism>
<feature type="transmembrane region" description="Helical" evidence="1">
    <location>
        <begin position="182"/>
        <end position="201"/>
    </location>
</feature>
<comment type="subcellular location">
    <subcellularLocation>
        <location evidence="1">Cell membrane</location>
        <topology evidence="1">Multi-pass membrane protein</topology>
    </subcellularLocation>
</comment>
<evidence type="ECO:0000256" key="1">
    <source>
        <dbReference type="RuleBase" id="RU363076"/>
    </source>
</evidence>
<gene>
    <name evidence="2" type="ORF">SAMN06295920_102344</name>
</gene>
<dbReference type="RefSeq" id="WP_079647091.1">
    <property type="nucleotide sequence ID" value="NZ_FUYM01000002.1"/>
</dbReference>
<keyword evidence="1" id="KW-0812">Transmembrane</keyword>
<dbReference type="EMBL" id="FUYM01000002">
    <property type="protein sequence ID" value="SKB40313.1"/>
    <property type="molecule type" value="Genomic_DNA"/>
</dbReference>
<keyword evidence="1" id="KW-1133">Transmembrane helix</keyword>
<name>A0A1T5B0A8_9SPHN</name>
<dbReference type="InterPro" id="IPR002994">
    <property type="entry name" value="Surf1/Shy1"/>
</dbReference>
<keyword evidence="1" id="KW-0472">Membrane</keyword>
<proteinExistence type="inferred from homology"/>
<comment type="similarity">
    <text evidence="1">Belongs to the SURF1 family.</text>
</comment>
<dbReference type="PROSITE" id="PS50895">
    <property type="entry name" value="SURF1"/>
    <property type="match status" value="1"/>
</dbReference>
<dbReference type="GO" id="GO:0005886">
    <property type="term" value="C:plasma membrane"/>
    <property type="evidence" value="ECO:0007669"/>
    <property type="project" value="UniProtKB-SubCell"/>
</dbReference>
<accession>A0A1T5B0A8</accession>
<protein>
    <recommendedName>
        <fullName evidence="1">SURF1-like protein</fullName>
    </recommendedName>
</protein>
<evidence type="ECO:0000313" key="3">
    <source>
        <dbReference type="Proteomes" id="UP000189818"/>
    </source>
</evidence>
<comment type="caution">
    <text evidence="1">Lacks conserved residue(s) required for the propagation of feature annotation.</text>
</comment>
<dbReference type="CDD" id="cd06662">
    <property type="entry name" value="SURF1"/>
    <property type="match status" value="1"/>
</dbReference>
<dbReference type="OrthoDB" id="6079986at2"/>
<keyword evidence="3" id="KW-1185">Reference proteome</keyword>